<feature type="active site" evidence="19">
    <location>
        <position position="164"/>
    </location>
</feature>
<evidence type="ECO:0000256" key="18">
    <source>
        <dbReference type="ARBA" id="ARBA00048914"/>
    </source>
</evidence>
<sequence length="340" mass="37420">MHVQTNVSLRPFNTFGIDARAQYLVHIDTEAALLEALRQPQWQALPKLILGGGSNMLFTKDYEGAVFRIELKGISVVQESEKEVIVRAGAGEVWHEFVQHCLRNGWGGLENLSLIPGTVGACPIQNIGAYGVEIKEIFESLEAVHIATGEKRVFSHAQCAFGYRDSYFKQEGKGQYIITAVTFRLHKKHENLNVSYGAIRDVLAERGITNPSYLDVSEAVISIRQSKLPNPAELGNAGSFFKNPEIPLAQYEQLREQFPNVPSYPVNAQTVKVPAGWLIEQSGWKGKRVGNCGVHHLQALVIVNYGGATGAEIKALSEQIQADVFTKFGVTLSAEVNFIG</sequence>
<feature type="active site" evidence="19">
    <location>
        <position position="335"/>
    </location>
</feature>
<keyword evidence="16 19" id="KW-0961">Cell wall biogenesis/degradation</keyword>
<dbReference type="InterPro" id="IPR016169">
    <property type="entry name" value="FAD-bd_PCMH_sub2"/>
</dbReference>
<keyword evidence="9 19" id="KW-0285">Flavoprotein</keyword>
<dbReference type="Pfam" id="PF01565">
    <property type="entry name" value="FAD_binding_4"/>
    <property type="match status" value="1"/>
</dbReference>
<evidence type="ECO:0000256" key="15">
    <source>
        <dbReference type="ARBA" id="ARBA00023306"/>
    </source>
</evidence>
<dbReference type="GO" id="GO:0071555">
    <property type="term" value="P:cell wall organization"/>
    <property type="evidence" value="ECO:0007669"/>
    <property type="project" value="UniProtKB-KW"/>
</dbReference>
<keyword evidence="12 19" id="KW-0133">Cell shape</keyword>
<comment type="pathway">
    <text evidence="4 19">Cell wall biogenesis; peptidoglycan biosynthesis.</text>
</comment>
<evidence type="ECO:0000256" key="2">
    <source>
        <dbReference type="ARBA" id="ARBA00003921"/>
    </source>
</evidence>
<dbReference type="NCBIfam" id="TIGR00179">
    <property type="entry name" value="murB"/>
    <property type="match status" value="1"/>
</dbReference>
<dbReference type="AlphaFoldDB" id="A0A1I1G5Y1"/>
<reference evidence="21 22" key="1">
    <citation type="submission" date="2016-10" db="EMBL/GenBank/DDBJ databases">
        <authorList>
            <person name="de Groot N.N."/>
        </authorList>
    </citation>
    <scope>NUCLEOTIDE SEQUENCE [LARGE SCALE GENOMIC DNA]</scope>
    <source>
        <strain evidence="21 22">DSM 6793</strain>
    </source>
</reference>
<evidence type="ECO:0000256" key="16">
    <source>
        <dbReference type="ARBA" id="ARBA00023316"/>
    </source>
</evidence>
<dbReference type="EC" id="1.3.1.98" evidence="5 19"/>
<keyword evidence="10 19" id="KW-0274">FAD</keyword>
<evidence type="ECO:0000256" key="1">
    <source>
        <dbReference type="ARBA" id="ARBA00001974"/>
    </source>
</evidence>
<organism evidence="21 22">
    <name type="scientific">Flexibacter flexilis DSM 6793</name>
    <dbReference type="NCBI Taxonomy" id="927664"/>
    <lineage>
        <taxon>Bacteria</taxon>
        <taxon>Pseudomonadati</taxon>
        <taxon>Bacteroidota</taxon>
        <taxon>Cytophagia</taxon>
        <taxon>Cytophagales</taxon>
        <taxon>Flexibacteraceae</taxon>
        <taxon>Flexibacter</taxon>
    </lineage>
</organism>
<dbReference type="UniPathway" id="UPA00219"/>
<keyword evidence="7 19" id="KW-0963">Cytoplasm</keyword>
<comment type="catalytic activity">
    <reaction evidence="18 19">
        <text>UDP-N-acetyl-alpha-D-muramate + NADP(+) = UDP-N-acetyl-3-O-(1-carboxyvinyl)-alpha-D-glucosamine + NADPH + H(+)</text>
        <dbReference type="Rhea" id="RHEA:12248"/>
        <dbReference type="ChEBI" id="CHEBI:15378"/>
        <dbReference type="ChEBI" id="CHEBI:57783"/>
        <dbReference type="ChEBI" id="CHEBI:58349"/>
        <dbReference type="ChEBI" id="CHEBI:68483"/>
        <dbReference type="ChEBI" id="CHEBI:70757"/>
        <dbReference type="EC" id="1.3.1.98"/>
    </reaction>
</comment>
<dbReference type="PANTHER" id="PTHR21071:SF4">
    <property type="entry name" value="UDP-N-ACETYLENOLPYRUVOYLGLUCOSAMINE REDUCTASE"/>
    <property type="match status" value="1"/>
</dbReference>
<dbReference type="PROSITE" id="PS51387">
    <property type="entry name" value="FAD_PCMH"/>
    <property type="match status" value="1"/>
</dbReference>
<dbReference type="GO" id="GO:0008360">
    <property type="term" value="P:regulation of cell shape"/>
    <property type="evidence" value="ECO:0007669"/>
    <property type="project" value="UniProtKB-KW"/>
</dbReference>
<evidence type="ECO:0000256" key="11">
    <source>
        <dbReference type="ARBA" id="ARBA00022857"/>
    </source>
</evidence>
<feature type="active site" description="Proton donor" evidence="19">
    <location>
        <position position="239"/>
    </location>
</feature>
<protein>
    <recommendedName>
        <fullName evidence="6 19">UDP-N-acetylenolpyruvoylglucosamine reductase</fullName>
        <ecNumber evidence="5 19">1.3.1.98</ecNumber>
    </recommendedName>
    <alternativeName>
        <fullName evidence="17 19">UDP-N-acetylmuramate dehydrogenase</fullName>
    </alternativeName>
</protein>
<evidence type="ECO:0000256" key="19">
    <source>
        <dbReference type="HAMAP-Rule" id="MF_00037"/>
    </source>
</evidence>
<dbReference type="GO" id="GO:0051301">
    <property type="term" value="P:cell division"/>
    <property type="evidence" value="ECO:0007669"/>
    <property type="project" value="UniProtKB-KW"/>
</dbReference>
<dbReference type="PANTHER" id="PTHR21071">
    <property type="entry name" value="UDP-N-ACETYLENOLPYRUVOYLGLUCOSAMINE REDUCTASE"/>
    <property type="match status" value="1"/>
</dbReference>
<evidence type="ECO:0000313" key="21">
    <source>
        <dbReference type="EMBL" id="SFC05228.1"/>
    </source>
</evidence>
<comment type="function">
    <text evidence="2 19">Cell wall formation.</text>
</comment>
<dbReference type="GO" id="GO:0005829">
    <property type="term" value="C:cytosol"/>
    <property type="evidence" value="ECO:0007669"/>
    <property type="project" value="TreeGrafter"/>
</dbReference>
<comment type="cofactor">
    <cofactor evidence="1 19">
        <name>FAD</name>
        <dbReference type="ChEBI" id="CHEBI:57692"/>
    </cofactor>
</comment>
<dbReference type="GO" id="GO:0008762">
    <property type="term" value="F:UDP-N-acetylmuramate dehydrogenase activity"/>
    <property type="evidence" value="ECO:0007669"/>
    <property type="project" value="UniProtKB-UniRule"/>
</dbReference>
<evidence type="ECO:0000256" key="4">
    <source>
        <dbReference type="ARBA" id="ARBA00004752"/>
    </source>
</evidence>
<keyword evidence="8 19" id="KW-0132">Cell division</keyword>
<evidence type="ECO:0000256" key="3">
    <source>
        <dbReference type="ARBA" id="ARBA00004496"/>
    </source>
</evidence>
<gene>
    <name evidence="19" type="primary">murB</name>
    <name evidence="21" type="ORF">SAMN05421780_102404</name>
</gene>
<dbReference type="HAMAP" id="MF_00037">
    <property type="entry name" value="MurB"/>
    <property type="match status" value="1"/>
</dbReference>
<dbReference type="NCBIfam" id="NF000755">
    <property type="entry name" value="PRK00046.1"/>
    <property type="match status" value="1"/>
</dbReference>
<keyword evidence="11 19" id="KW-0521">NADP</keyword>
<evidence type="ECO:0000256" key="6">
    <source>
        <dbReference type="ARBA" id="ARBA00015188"/>
    </source>
</evidence>
<dbReference type="Gene3D" id="3.90.78.10">
    <property type="entry name" value="UDP-N-acetylenolpyruvoylglucosamine reductase, C-terminal domain"/>
    <property type="match status" value="1"/>
</dbReference>
<dbReference type="InterPro" id="IPR003170">
    <property type="entry name" value="MurB"/>
</dbReference>
<dbReference type="SUPFAM" id="SSF56194">
    <property type="entry name" value="Uridine diphospho-N-Acetylenolpyruvylglucosamine reductase, MurB, C-terminal domain"/>
    <property type="match status" value="1"/>
</dbReference>
<comment type="subcellular location">
    <subcellularLocation>
        <location evidence="3 19">Cytoplasm</location>
    </subcellularLocation>
</comment>
<dbReference type="Pfam" id="PF02873">
    <property type="entry name" value="MurB_C"/>
    <property type="match status" value="1"/>
</dbReference>
<dbReference type="InterPro" id="IPR036318">
    <property type="entry name" value="FAD-bd_PCMH-like_sf"/>
</dbReference>
<evidence type="ECO:0000313" key="22">
    <source>
        <dbReference type="Proteomes" id="UP000199514"/>
    </source>
</evidence>
<comment type="similarity">
    <text evidence="19">Belongs to the MurB family.</text>
</comment>
<accession>A0A1I1G5Y1</accession>
<dbReference type="Proteomes" id="UP000199514">
    <property type="component" value="Unassembled WGS sequence"/>
</dbReference>
<dbReference type="RefSeq" id="WP_091509108.1">
    <property type="nucleotide sequence ID" value="NZ_FOLE01000002.1"/>
</dbReference>
<dbReference type="InterPro" id="IPR006094">
    <property type="entry name" value="Oxid_FAD_bind_N"/>
</dbReference>
<dbReference type="OrthoDB" id="9804753at2"/>
<dbReference type="InterPro" id="IPR011601">
    <property type="entry name" value="MurB_C"/>
</dbReference>
<evidence type="ECO:0000256" key="12">
    <source>
        <dbReference type="ARBA" id="ARBA00022960"/>
    </source>
</evidence>
<dbReference type="InterPro" id="IPR016166">
    <property type="entry name" value="FAD-bd_PCMH"/>
</dbReference>
<dbReference type="Gene3D" id="3.30.43.10">
    <property type="entry name" value="Uridine Diphospho-n-acetylenolpyruvylglucosamine Reductase, domain 2"/>
    <property type="match status" value="1"/>
</dbReference>
<name>A0A1I1G5Y1_9BACT</name>
<evidence type="ECO:0000256" key="9">
    <source>
        <dbReference type="ARBA" id="ARBA00022630"/>
    </source>
</evidence>
<dbReference type="EMBL" id="FOLE01000002">
    <property type="protein sequence ID" value="SFC05228.1"/>
    <property type="molecule type" value="Genomic_DNA"/>
</dbReference>
<evidence type="ECO:0000256" key="5">
    <source>
        <dbReference type="ARBA" id="ARBA00012518"/>
    </source>
</evidence>
<proteinExistence type="inferred from homology"/>
<dbReference type="STRING" id="927664.SAMN05421780_102404"/>
<evidence type="ECO:0000256" key="7">
    <source>
        <dbReference type="ARBA" id="ARBA00022490"/>
    </source>
</evidence>
<dbReference type="GO" id="GO:0009252">
    <property type="term" value="P:peptidoglycan biosynthetic process"/>
    <property type="evidence" value="ECO:0007669"/>
    <property type="project" value="UniProtKB-UniRule"/>
</dbReference>
<dbReference type="Gene3D" id="3.30.465.10">
    <property type="match status" value="1"/>
</dbReference>
<keyword evidence="13 19" id="KW-0573">Peptidoglycan synthesis</keyword>
<keyword evidence="22" id="KW-1185">Reference proteome</keyword>
<evidence type="ECO:0000256" key="14">
    <source>
        <dbReference type="ARBA" id="ARBA00023002"/>
    </source>
</evidence>
<keyword evidence="15 19" id="KW-0131">Cell cycle</keyword>
<evidence type="ECO:0000259" key="20">
    <source>
        <dbReference type="PROSITE" id="PS51387"/>
    </source>
</evidence>
<evidence type="ECO:0000256" key="10">
    <source>
        <dbReference type="ARBA" id="ARBA00022827"/>
    </source>
</evidence>
<dbReference type="GO" id="GO:0071949">
    <property type="term" value="F:FAD binding"/>
    <property type="evidence" value="ECO:0007669"/>
    <property type="project" value="InterPro"/>
</dbReference>
<dbReference type="InterPro" id="IPR016167">
    <property type="entry name" value="FAD-bd_PCMH_sub1"/>
</dbReference>
<feature type="domain" description="FAD-binding PCMH-type" evidence="20">
    <location>
        <begin position="17"/>
        <end position="188"/>
    </location>
</feature>
<dbReference type="SUPFAM" id="SSF56176">
    <property type="entry name" value="FAD-binding/transporter-associated domain-like"/>
    <property type="match status" value="1"/>
</dbReference>
<dbReference type="NCBIfam" id="NF010478">
    <property type="entry name" value="PRK13903.1"/>
    <property type="match status" value="1"/>
</dbReference>
<evidence type="ECO:0000256" key="8">
    <source>
        <dbReference type="ARBA" id="ARBA00022618"/>
    </source>
</evidence>
<evidence type="ECO:0000256" key="13">
    <source>
        <dbReference type="ARBA" id="ARBA00022984"/>
    </source>
</evidence>
<dbReference type="InterPro" id="IPR036635">
    <property type="entry name" value="MurB_C_sf"/>
</dbReference>
<keyword evidence="14 19" id="KW-0560">Oxidoreductase</keyword>
<evidence type="ECO:0000256" key="17">
    <source>
        <dbReference type="ARBA" id="ARBA00031026"/>
    </source>
</evidence>